<dbReference type="SMART" id="SM01360">
    <property type="entry name" value="A2M"/>
    <property type="match status" value="1"/>
</dbReference>
<evidence type="ECO:0000259" key="1">
    <source>
        <dbReference type="SMART" id="SM01360"/>
    </source>
</evidence>
<dbReference type="RefSeq" id="XP_015283043.1">
    <property type="nucleotide sequence ID" value="XM_015427557.1"/>
</dbReference>
<dbReference type="PANTHER" id="PTHR11412">
    <property type="entry name" value="MACROGLOBULIN / COMPLEMENT"/>
    <property type="match status" value="1"/>
</dbReference>
<evidence type="ECO:0000313" key="2">
    <source>
        <dbReference type="Proteomes" id="UP000694871"/>
    </source>
</evidence>
<dbReference type="Proteomes" id="UP000694871">
    <property type="component" value="Unplaced"/>
</dbReference>
<dbReference type="Pfam" id="PF00207">
    <property type="entry name" value="A2M"/>
    <property type="match status" value="1"/>
</dbReference>
<reference evidence="3" key="1">
    <citation type="submission" date="2025-08" db="UniProtKB">
        <authorList>
            <consortium name="RefSeq"/>
        </authorList>
    </citation>
    <scope>IDENTIFICATION</scope>
</reference>
<feature type="domain" description="Alpha-2-macroglobulin" evidence="1">
    <location>
        <begin position="21"/>
        <end position="112"/>
    </location>
</feature>
<keyword evidence="2" id="KW-1185">Reference proteome</keyword>
<evidence type="ECO:0000313" key="3">
    <source>
        <dbReference type="RefSeq" id="XP_015283043.1"/>
    </source>
</evidence>
<dbReference type="PANTHER" id="PTHR11412:SF81">
    <property type="entry name" value="COMPLEMENT C3"/>
    <property type="match status" value="1"/>
</dbReference>
<dbReference type="InterPro" id="IPR050473">
    <property type="entry name" value="A2M/Complement_sys"/>
</dbReference>
<gene>
    <name evidence="3" type="primary">LOC107124171</name>
</gene>
<sequence length="112" mass="12874">DVDDGFLSDEDIVSRTEFPESWLWQVERLNAPPNDEGISSKTLSVFLKDSITTWEVLAVSISETKGVCVADPYEIVVMKDFFIDLRVPYSVVRNEQVEIRAVLYNYREQPIT</sequence>
<organism evidence="2 3">
    <name type="scientific">Gekko japonicus</name>
    <name type="common">Schlegel's Japanese gecko</name>
    <dbReference type="NCBI Taxonomy" id="146911"/>
    <lineage>
        <taxon>Eukaryota</taxon>
        <taxon>Metazoa</taxon>
        <taxon>Chordata</taxon>
        <taxon>Craniata</taxon>
        <taxon>Vertebrata</taxon>
        <taxon>Euteleostomi</taxon>
        <taxon>Lepidosauria</taxon>
        <taxon>Squamata</taxon>
        <taxon>Bifurcata</taxon>
        <taxon>Gekkota</taxon>
        <taxon>Gekkonidae</taxon>
        <taxon>Gekkoninae</taxon>
        <taxon>Gekko</taxon>
    </lineage>
</organism>
<dbReference type="GeneID" id="107124171"/>
<accession>A0ABM1LAQ6</accession>
<feature type="non-terminal residue" evidence="3">
    <location>
        <position position="1"/>
    </location>
</feature>
<proteinExistence type="predicted"/>
<feature type="non-terminal residue" evidence="3">
    <location>
        <position position="112"/>
    </location>
</feature>
<dbReference type="Gene3D" id="2.60.40.10">
    <property type="entry name" value="Immunoglobulins"/>
    <property type="match status" value="1"/>
</dbReference>
<dbReference type="InterPro" id="IPR001599">
    <property type="entry name" value="Macroglobln_a2"/>
</dbReference>
<protein>
    <submittedName>
        <fullName evidence="3">A.superbus venom factor 2-like</fullName>
    </submittedName>
</protein>
<name>A0ABM1LAQ6_GEKJA</name>
<dbReference type="Gene3D" id="2.20.130.20">
    <property type="match status" value="1"/>
</dbReference>
<dbReference type="InterPro" id="IPR013783">
    <property type="entry name" value="Ig-like_fold"/>
</dbReference>